<evidence type="ECO:0000259" key="1">
    <source>
        <dbReference type="PROSITE" id="PS50883"/>
    </source>
</evidence>
<dbReference type="InterPro" id="IPR001633">
    <property type="entry name" value="EAL_dom"/>
</dbReference>
<dbReference type="InterPro" id="IPR050706">
    <property type="entry name" value="Cyclic-di-GMP_PDE-like"/>
</dbReference>
<organism evidence="2 3">
    <name type="scientific">Allohahella marinimesophila</name>
    <dbReference type="NCBI Taxonomy" id="1054972"/>
    <lineage>
        <taxon>Bacteria</taxon>
        <taxon>Pseudomonadati</taxon>
        <taxon>Pseudomonadota</taxon>
        <taxon>Gammaproteobacteria</taxon>
        <taxon>Oceanospirillales</taxon>
        <taxon>Hahellaceae</taxon>
        <taxon>Allohahella</taxon>
    </lineage>
</organism>
<dbReference type="Pfam" id="PF00563">
    <property type="entry name" value="EAL"/>
    <property type="match status" value="1"/>
</dbReference>
<proteinExistence type="predicted"/>
<dbReference type="CDD" id="cd01948">
    <property type="entry name" value="EAL"/>
    <property type="match status" value="1"/>
</dbReference>
<dbReference type="Gene3D" id="3.20.20.450">
    <property type="entry name" value="EAL domain"/>
    <property type="match status" value="1"/>
</dbReference>
<dbReference type="Proteomes" id="UP001501337">
    <property type="component" value="Unassembled WGS sequence"/>
</dbReference>
<dbReference type="InterPro" id="IPR035919">
    <property type="entry name" value="EAL_sf"/>
</dbReference>
<dbReference type="SMART" id="SM00052">
    <property type="entry name" value="EAL"/>
    <property type="match status" value="1"/>
</dbReference>
<sequence>MNKPIDFRRFSCRQCLEEADIGFDFTMAFQPLVRYSNRSVIGYEALVRGLENESAWSILQQVNASNRYRFDQLCRIKAIELAARLKLSGTLSINFLPNAVYRPELCIRTTFEAAELFGFPVENILFEFTENEELISASHVKTVVESYQKMGFQTAIDDFGAGYSGLKLLADFQTDIVKFDMALVRNIDRDVARQKIIRHCVSLCVDLGTTPLAEGIETQAEAEMLASLGVDLMQGYLFARPGFEHLPSCSFE</sequence>
<accession>A0ABP7NHE0</accession>
<dbReference type="SUPFAM" id="SSF141868">
    <property type="entry name" value="EAL domain-like"/>
    <property type="match status" value="1"/>
</dbReference>
<reference evidence="3" key="1">
    <citation type="journal article" date="2019" name="Int. J. Syst. Evol. Microbiol.">
        <title>The Global Catalogue of Microorganisms (GCM) 10K type strain sequencing project: providing services to taxonomists for standard genome sequencing and annotation.</title>
        <authorList>
            <consortium name="The Broad Institute Genomics Platform"/>
            <consortium name="The Broad Institute Genome Sequencing Center for Infectious Disease"/>
            <person name="Wu L."/>
            <person name="Ma J."/>
        </authorList>
    </citation>
    <scope>NUCLEOTIDE SEQUENCE [LARGE SCALE GENOMIC DNA]</scope>
    <source>
        <strain evidence="3">JCM 17555</strain>
    </source>
</reference>
<evidence type="ECO:0000313" key="2">
    <source>
        <dbReference type="EMBL" id="GAA3946117.1"/>
    </source>
</evidence>
<dbReference type="PANTHER" id="PTHR33121:SF15">
    <property type="entry name" value="BLUE LIGHT- AND TEMPERATURE-REGULATED ANTIREPRESSOR BLUF"/>
    <property type="match status" value="1"/>
</dbReference>
<name>A0ABP7NHE0_9GAMM</name>
<dbReference type="RefSeq" id="WP_344802300.1">
    <property type="nucleotide sequence ID" value="NZ_BAABBO010000001.1"/>
</dbReference>
<dbReference type="PROSITE" id="PS50883">
    <property type="entry name" value="EAL"/>
    <property type="match status" value="1"/>
</dbReference>
<protein>
    <submittedName>
        <fullName evidence="2">EAL domain-containing protein</fullName>
    </submittedName>
</protein>
<dbReference type="PANTHER" id="PTHR33121">
    <property type="entry name" value="CYCLIC DI-GMP PHOSPHODIESTERASE PDEF"/>
    <property type="match status" value="1"/>
</dbReference>
<comment type="caution">
    <text evidence="2">The sequence shown here is derived from an EMBL/GenBank/DDBJ whole genome shotgun (WGS) entry which is preliminary data.</text>
</comment>
<evidence type="ECO:0000313" key="3">
    <source>
        <dbReference type="Proteomes" id="UP001501337"/>
    </source>
</evidence>
<keyword evidence="3" id="KW-1185">Reference proteome</keyword>
<gene>
    <name evidence="2" type="ORF">GCM10022278_01620</name>
</gene>
<feature type="domain" description="EAL" evidence="1">
    <location>
        <begin position="9"/>
        <end position="252"/>
    </location>
</feature>
<dbReference type="EMBL" id="BAABBO010000001">
    <property type="protein sequence ID" value="GAA3946117.1"/>
    <property type="molecule type" value="Genomic_DNA"/>
</dbReference>